<reference evidence="6 7" key="1">
    <citation type="journal article" date="2014" name="BMC Genomics">
        <title>Comparison of environmental and isolate Sulfobacillus genomes reveals diverse carbon, sulfur, nitrogen, and hydrogen metabolisms.</title>
        <authorList>
            <person name="Justice N.B."/>
            <person name="Norman A."/>
            <person name="Brown C.T."/>
            <person name="Singh A."/>
            <person name="Thomas B.C."/>
            <person name="Banfield J.F."/>
        </authorList>
    </citation>
    <scope>NUCLEOTIDE SEQUENCE [LARGE SCALE GENOMIC DNA]</scope>
    <source>
        <strain evidence="6">AMDSBA3</strain>
    </source>
</reference>
<evidence type="ECO:0000256" key="3">
    <source>
        <dbReference type="ARBA" id="ARBA00024867"/>
    </source>
</evidence>
<dbReference type="PANTHER" id="PTHR44591:SF3">
    <property type="entry name" value="RESPONSE REGULATORY DOMAIN-CONTAINING PROTEIN"/>
    <property type="match status" value="1"/>
</dbReference>
<name>A0A2T2WLN2_9FIRM</name>
<keyword evidence="2 4" id="KW-0597">Phosphoprotein</keyword>
<evidence type="ECO:0000256" key="1">
    <source>
        <dbReference type="ARBA" id="ARBA00018672"/>
    </source>
</evidence>
<dbReference type="CDD" id="cd00156">
    <property type="entry name" value="REC"/>
    <property type="match status" value="1"/>
</dbReference>
<comment type="caution">
    <text evidence="6">The sequence shown here is derived from an EMBL/GenBank/DDBJ whole genome shotgun (WGS) entry which is preliminary data.</text>
</comment>
<feature type="domain" description="Response regulatory" evidence="5">
    <location>
        <begin position="4"/>
        <end position="116"/>
    </location>
</feature>
<organism evidence="6 7">
    <name type="scientific">Sulfobacillus acidophilus</name>
    <dbReference type="NCBI Taxonomy" id="53633"/>
    <lineage>
        <taxon>Bacteria</taxon>
        <taxon>Bacillati</taxon>
        <taxon>Bacillota</taxon>
        <taxon>Clostridia</taxon>
        <taxon>Eubacteriales</taxon>
        <taxon>Clostridiales Family XVII. Incertae Sedis</taxon>
        <taxon>Sulfobacillus</taxon>
    </lineage>
</organism>
<dbReference type="Pfam" id="PF00072">
    <property type="entry name" value="Response_reg"/>
    <property type="match status" value="1"/>
</dbReference>
<dbReference type="EMBL" id="PXYV01000008">
    <property type="protein sequence ID" value="PSR23133.1"/>
    <property type="molecule type" value="Genomic_DNA"/>
</dbReference>
<evidence type="ECO:0000256" key="4">
    <source>
        <dbReference type="PROSITE-ProRule" id="PRU00169"/>
    </source>
</evidence>
<dbReference type="PROSITE" id="PS50110">
    <property type="entry name" value="RESPONSE_REGULATORY"/>
    <property type="match status" value="1"/>
</dbReference>
<proteinExistence type="predicted"/>
<gene>
    <name evidence="6" type="ORF">C7B45_04115</name>
</gene>
<sequence>MVATVLVIDDEWGIRDIVKLALGQIGVDVIEADSAQVALEILSRSELDVVITDIRLPDMNGLDLARNIRQSYPALPTIFMSAATSGLFLASSQPEQIWLEKPFKIQDLQTVVQEVLDWTRHAAEPMS</sequence>
<evidence type="ECO:0000313" key="6">
    <source>
        <dbReference type="EMBL" id="PSR23133.1"/>
    </source>
</evidence>
<dbReference type="AlphaFoldDB" id="A0A2T2WLN2"/>
<dbReference type="InterPro" id="IPR011006">
    <property type="entry name" value="CheY-like_superfamily"/>
</dbReference>
<dbReference type="InterPro" id="IPR001789">
    <property type="entry name" value="Sig_transdc_resp-reg_receiver"/>
</dbReference>
<dbReference type="Gene3D" id="3.40.50.2300">
    <property type="match status" value="1"/>
</dbReference>
<dbReference type="Proteomes" id="UP000241848">
    <property type="component" value="Unassembled WGS sequence"/>
</dbReference>
<evidence type="ECO:0000313" key="7">
    <source>
        <dbReference type="Proteomes" id="UP000241848"/>
    </source>
</evidence>
<evidence type="ECO:0000256" key="2">
    <source>
        <dbReference type="ARBA" id="ARBA00022553"/>
    </source>
</evidence>
<comment type="function">
    <text evidence="3">May play the central regulatory role in sporulation. It may be an element of the effector pathway responsible for the activation of sporulation genes in response to nutritional stress. Spo0A may act in concert with spo0H (a sigma factor) to control the expression of some genes that are critical to the sporulation process.</text>
</comment>
<evidence type="ECO:0000259" key="5">
    <source>
        <dbReference type="PROSITE" id="PS50110"/>
    </source>
</evidence>
<dbReference type="SMART" id="SM00448">
    <property type="entry name" value="REC"/>
    <property type="match status" value="1"/>
</dbReference>
<dbReference type="SUPFAM" id="SSF52172">
    <property type="entry name" value="CheY-like"/>
    <property type="match status" value="1"/>
</dbReference>
<dbReference type="PANTHER" id="PTHR44591">
    <property type="entry name" value="STRESS RESPONSE REGULATOR PROTEIN 1"/>
    <property type="match status" value="1"/>
</dbReference>
<dbReference type="InterPro" id="IPR050595">
    <property type="entry name" value="Bact_response_regulator"/>
</dbReference>
<protein>
    <recommendedName>
        <fullName evidence="1">Stage 0 sporulation protein A homolog</fullName>
    </recommendedName>
</protein>
<feature type="modified residue" description="4-aspartylphosphate" evidence="4">
    <location>
        <position position="53"/>
    </location>
</feature>
<accession>A0A2T2WLN2</accession>
<dbReference type="GO" id="GO:0000160">
    <property type="term" value="P:phosphorelay signal transduction system"/>
    <property type="evidence" value="ECO:0007669"/>
    <property type="project" value="InterPro"/>
</dbReference>